<dbReference type="InterPro" id="IPR035068">
    <property type="entry name" value="TldD/PmbA_N"/>
</dbReference>
<dbReference type="Pfam" id="PF01523">
    <property type="entry name" value="PmbA_TldD_1st"/>
    <property type="match status" value="1"/>
</dbReference>
<dbReference type="Pfam" id="PF19289">
    <property type="entry name" value="PmbA_TldD_3rd"/>
    <property type="match status" value="1"/>
</dbReference>
<dbReference type="EMBL" id="RXIL01000060">
    <property type="protein sequence ID" value="RZN70175.1"/>
    <property type="molecule type" value="Genomic_DNA"/>
</dbReference>
<dbReference type="InterPro" id="IPR045569">
    <property type="entry name" value="Metalloprtase-TldD/E_C"/>
</dbReference>
<dbReference type="GO" id="GO:0005829">
    <property type="term" value="C:cytosol"/>
    <property type="evidence" value="ECO:0007669"/>
    <property type="project" value="TreeGrafter"/>
</dbReference>
<feature type="domain" description="Metalloprotease TldD/E N-terminal" evidence="5">
    <location>
        <begin position="8"/>
        <end position="70"/>
    </location>
</feature>
<evidence type="ECO:0000259" key="6">
    <source>
        <dbReference type="Pfam" id="PF19289"/>
    </source>
</evidence>
<dbReference type="Proteomes" id="UP000320766">
    <property type="component" value="Unassembled WGS sequence"/>
</dbReference>
<dbReference type="InterPro" id="IPR045570">
    <property type="entry name" value="Metalloprtase-TldD/E_cen_dom"/>
</dbReference>
<dbReference type="PIRSF" id="PIRSF004919">
    <property type="entry name" value="TldD"/>
    <property type="match status" value="1"/>
</dbReference>
<dbReference type="InterPro" id="IPR025502">
    <property type="entry name" value="TldD"/>
</dbReference>
<feature type="domain" description="Metalloprotease TldD/E central" evidence="7">
    <location>
        <begin position="101"/>
        <end position="201"/>
    </location>
</feature>
<evidence type="ECO:0000256" key="4">
    <source>
        <dbReference type="ARBA" id="ARBA00023049"/>
    </source>
</evidence>
<comment type="similarity">
    <text evidence="1">Belongs to the peptidase U62 family.</text>
</comment>
<dbReference type="InterPro" id="IPR002510">
    <property type="entry name" value="Metalloprtase-TldD/E_N"/>
</dbReference>
<evidence type="ECO:0000256" key="2">
    <source>
        <dbReference type="ARBA" id="ARBA00022670"/>
    </source>
</evidence>
<evidence type="ECO:0000259" key="5">
    <source>
        <dbReference type="Pfam" id="PF01523"/>
    </source>
</evidence>
<dbReference type="GO" id="GO:0008237">
    <property type="term" value="F:metallopeptidase activity"/>
    <property type="evidence" value="ECO:0007669"/>
    <property type="project" value="UniProtKB-KW"/>
</dbReference>
<protein>
    <submittedName>
        <fullName evidence="8">TldD/PmbA family protein</fullName>
    </submittedName>
</protein>
<keyword evidence="4" id="KW-0482">Metalloprotease</keyword>
<name>A0A520KX52_9EURY</name>
<dbReference type="SUPFAM" id="SSF111283">
    <property type="entry name" value="Putative modulator of DNA gyrase, PmbA/TldD"/>
    <property type="match status" value="1"/>
</dbReference>
<keyword evidence="3" id="KW-0378">Hydrolase</keyword>
<reference evidence="8 9" key="1">
    <citation type="journal article" date="2019" name="Nat. Microbiol.">
        <title>Wide diversity of methane and short-chain alkane metabolisms in uncultured archaea.</title>
        <authorList>
            <person name="Borrel G."/>
            <person name="Adam P.S."/>
            <person name="McKay L.J."/>
            <person name="Chen L.X."/>
            <person name="Sierra-Garcia I.N."/>
            <person name="Sieber C.M."/>
            <person name="Letourneur Q."/>
            <person name="Ghozlane A."/>
            <person name="Andersen G.L."/>
            <person name="Li W.J."/>
            <person name="Hallam S.J."/>
            <person name="Muyzer G."/>
            <person name="de Oliveira V.M."/>
            <person name="Inskeep W.P."/>
            <person name="Banfield J.F."/>
            <person name="Gribaldo S."/>
        </authorList>
    </citation>
    <scope>NUCLEOTIDE SEQUENCE [LARGE SCALE GENOMIC DNA]</scope>
    <source>
        <strain evidence="8">NM1b</strain>
    </source>
</reference>
<dbReference type="InterPro" id="IPR036059">
    <property type="entry name" value="TldD/PmbA_sf"/>
</dbReference>
<dbReference type="Pfam" id="PF19290">
    <property type="entry name" value="PmbA_TldD_2nd"/>
    <property type="match status" value="1"/>
</dbReference>
<evidence type="ECO:0000313" key="8">
    <source>
        <dbReference type="EMBL" id="RZN70175.1"/>
    </source>
</evidence>
<evidence type="ECO:0000256" key="1">
    <source>
        <dbReference type="ARBA" id="ARBA00005836"/>
    </source>
</evidence>
<feature type="domain" description="Metalloprotease TldD/E C-terminal" evidence="6">
    <location>
        <begin position="208"/>
        <end position="437"/>
    </location>
</feature>
<dbReference type="InterPro" id="IPR051463">
    <property type="entry name" value="Peptidase_U62_metallo"/>
</dbReference>
<dbReference type="PANTHER" id="PTHR30624:SF0">
    <property type="entry name" value="METALLOPROTEASE SLR0863"/>
    <property type="match status" value="1"/>
</dbReference>
<comment type="caution">
    <text evidence="8">The sequence shown here is derived from an EMBL/GenBank/DDBJ whole genome shotgun (WGS) entry which is preliminary data.</text>
</comment>
<dbReference type="GO" id="GO:0006508">
    <property type="term" value="P:proteolysis"/>
    <property type="evidence" value="ECO:0007669"/>
    <property type="project" value="UniProtKB-KW"/>
</dbReference>
<evidence type="ECO:0000313" key="9">
    <source>
        <dbReference type="Proteomes" id="UP000320766"/>
    </source>
</evidence>
<accession>A0A520KX52</accession>
<keyword evidence="2" id="KW-0645">Protease</keyword>
<gene>
    <name evidence="8" type="ORF">EF807_03570</name>
</gene>
<evidence type="ECO:0000256" key="3">
    <source>
        <dbReference type="ARBA" id="ARBA00022801"/>
    </source>
</evidence>
<dbReference type="Gene3D" id="3.30.2290.10">
    <property type="entry name" value="PmbA/TldD superfamily"/>
    <property type="match status" value="1"/>
</dbReference>
<evidence type="ECO:0000259" key="7">
    <source>
        <dbReference type="Pfam" id="PF19290"/>
    </source>
</evidence>
<sequence>MQMQADFYDVRRCEIENRAFAIEDKKIEHVSSSLDHFTVVRAFLDGGWGIVSSNSDPDEEAVLKDAIKLAKLSSKRSKKIYLKRYEIKDFKQKIEGRLLREEDELSILREIEESAKIDERIKNTKVSFSSSRMKVLYKNDHHEEFYDLCRSGYSISAIAKEDGEMQYGAEREYGIEGSDIIEGDRPHILAKKAADTSIKLLKASYPPSGKKRVILDQELGGVFIHEAVGHATEADIVLAGDSILEGKIGEKIGSEMINVYDDPTMMEYGYYPFDDEGIIPKRRALIEDGVLKGYLHNRETASVLNKEPGNGRADGDEVPIPRMSNTFIGDGDMKFEELLELVSDGVYLCGSRGGEVSTAEGLFHFNAKKGYIIRKGEIGGMVKDVSLSGNTLETLKTIVGVGNDLKINGGHCGKEGQTVPVGSGSPHLVISSCLIGGE</sequence>
<proteinExistence type="inferred from homology"/>
<dbReference type="PANTHER" id="PTHR30624">
    <property type="entry name" value="UNCHARACTERIZED PROTEIN TLDD AND PMBA"/>
    <property type="match status" value="1"/>
</dbReference>
<organism evidence="8 9">
    <name type="scientific">Candidatus Methanolliviera hydrocarbonicum</name>
    <dbReference type="NCBI Taxonomy" id="2491085"/>
    <lineage>
        <taxon>Archaea</taxon>
        <taxon>Methanobacteriati</taxon>
        <taxon>Methanobacteriota</taxon>
        <taxon>Candidatus Methanoliparia</taxon>
        <taxon>Candidatus Methanoliparales</taxon>
        <taxon>Candidatus Methanollivieraceae</taxon>
        <taxon>Candidatus Methanolliviera</taxon>
    </lineage>
</organism>
<dbReference type="AlphaFoldDB" id="A0A520KX52"/>